<evidence type="ECO:0000313" key="20">
    <source>
        <dbReference type="EMBL" id="MDR7091884.1"/>
    </source>
</evidence>
<comment type="function">
    <text evidence="14 19">Joins adenosylcobinamide-GDP and alpha-ribazole to generate adenosylcobalamin (Ado-cobalamin). Also synthesizes adenosylcobalamin 5'-phosphate from adenosylcobinamide-GDP and alpha-ribazole 5'-phosphate.</text>
</comment>
<comment type="subcellular location">
    <subcellularLocation>
        <location evidence="2 19">Cell membrane</location>
        <topology evidence="2 19">Multi-pass membrane protein</topology>
    </subcellularLocation>
</comment>
<dbReference type="PANTHER" id="PTHR34148:SF1">
    <property type="entry name" value="ADENOSYLCOBINAMIDE-GDP RIBAZOLETRANSFERASE"/>
    <property type="match status" value="1"/>
</dbReference>
<comment type="caution">
    <text evidence="20">The sequence shown here is derived from an EMBL/GenBank/DDBJ whole genome shotgun (WGS) entry which is preliminary data.</text>
</comment>
<name>A0ABU1V350_9GAMM</name>
<dbReference type="GO" id="GO:0051073">
    <property type="term" value="F:adenosylcobinamide-GDP ribazoletransferase activity"/>
    <property type="evidence" value="ECO:0007669"/>
    <property type="project" value="UniProtKB-EC"/>
</dbReference>
<evidence type="ECO:0000256" key="12">
    <source>
        <dbReference type="ARBA" id="ARBA00022989"/>
    </source>
</evidence>
<feature type="transmembrane region" description="Helical" evidence="19">
    <location>
        <begin position="37"/>
        <end position="56"/>
    </location>
</feature>
<comment type="cofactor">
    <cofactor evidence="1 19">
        <name>Mg(2+)</name>
        <dbReference type="ChEBI" id="CHEBI:18420"/>
    </cofactor>
</comment>
<accession>A0ABU1V350</accession>
<dbReference type="InterPro" id="IPR003805">
    <property type="entry name" value="CobS"/>
</dbReference>
<sequence length="255" mass="28070">MKQQLNLFFLALGFFSRIPMPAWIDYSAENLNRASRYFTLVGWLLGGLVALVFLAADYLFSNSISLWLAMVFSLLLTGAFHEDGLADTADGFGGAFVREKKISIMKDSRIGTYGAAALVMALLGKYLLLIENTQIALGIFIAYALSRAVAASLVFDMRYVADDDGSKSKPLANNQSKTDLVILLATCLPIFFLLHWQKAILIIATLIVVRYAAKSYFQKQIGGYTGDCLGAAQQISEMVIYAVLLIHLGQLNITW</sequence>
<comment type="catalytic activity">
    <reaction evidence="17 19">
        <text>alpha-ribazole + adenosylcob(III)inamide-GDP = adenosylcob(III)alamin + GMP + H(+)</text>
        <dbReference type="Rhea" id="RHEA:16049"/>
        <dbReference type="ChEBI" id="CHEBI:10329"/>
        <dbReference type="ChEBI" id="CHEBI:15378"/>
        <dbReference type="ChEBI" id="CHEBI:18408"/>
        <dbReference type="ChEBI" id="CHEBI:58115"/>
        <dbReference type="ChEBI" id="CHEBI:60487"/>
        <dbReference type="EC" id="2.7.8.26"/>
    </reaction>
</comment>
<keyword evidence="9 19" id="KW-0808">Transferase</keyword>
<evidence type="ECO:0000256" key="4">
    <source>
        <dbReference type="ARBA" id="ARBA00010561"/>
    </source>
</evidence>
<dbReference type="NCBIfam" id="NF001277">
    <property type="entry name" value="PRK00235.1-3"/>
    <property type="match status" value="1"/>
</dbReference>
<evidence type="ECO:0000256" key="1">
    <source>
        <dbReference type="ARBA" id="ARBA00001946"/>
    </source>
</evidence>
<keyword evidence="8 19" id="KW-0169">Cobalamin biosynthesis</keyword>
<keyword evidence="10 19" id="KW-0812">Transmembrane</keyword>
<keyword evidence="7 19" id="KW-1003">Cell membrane</keyword>
<protein>
    <recommendedName>
        <fullName evidence="6 19">Adenosylcobinamide-GDP ribazoletransferase</fullName>
        <ecNumber evidence="5 19">2.7.8.26</ecNumber>
    </recommendedName>
    <alternativeName>
        <fullName evidence="16 19">Cobalamin synthase</fullName>
    </alternativeName>
    <alternativeName>
        <fullName evidence="15 19">Cobalamin-5'-phosphate synthase</fullName>
    </alternativeName>
</protein>
<comment type="catalytic activity">
    <reaction evidence="18 19">
        <text>alpha-ribazole 5'-phosphate + adenosylcob(III)inamide-GDP = adenosylcob(III)alamin 5'-phosphate + GMP + H(+)</text>
        <dbReference type="Rhea" id="RHEA:23560"/>
        <dbReference type="ChEBI" id="CHEBI:15378"/>
        <dbReference type="ChEBI" id="CHEBI:57918"/>
        <dbReference type="ChEBI" id="CHEBI:58115"/>
        <dbReference type="ChEBI" id="CHEBI:60487"/>
        <dbReference type="ChEBI" id="CHEBI:60493"/>
        <dbReference type="EC" id="2.7.8.26"/>
    </reaction>
</comment>
<evidence type="ECO:0000256" key="15">
    <source>
        <dbReference type="ARBA" id="ARBA00032605"/>
    </source>
</evidence>
<keyword evidence="12 19" id="KW-1133">Transmembrane helix</keyword>
<organism evidence="20 21">
    <name type="scientific">Cellvibrio fibrivorans</name>
    <dbReference type="NCBI Taxonomy" id="126350"/>
    <lineage>
        <taxon>Bacteria</taxon>
        <taxon>Pseudomonadati</taxon>
        <taxon>Pseudomonadota</taxon>
        <taxon>Gammaproteobacteria</taxon>
        <taxon>Cellvibrionales</taxon>
        <taxon>Cellvibrionaceae</taxon>
        <taxon>Cellvibrio</taxon>
    </lineage>
</organism>
<comment type="similarity">
    <text evidence="4 19">Belongs to the CobS family.</text>
</comment>
<feature type="transmembrane region" description="Helical" evidence="19">
    <location>
        <begin position="180"/>
        <end position="209"/>
    </location>
</feature>
<keyword evidence="13 19" id="KW-0472">Membrane</keyword>
<keyword evidence="21" id="KW-1185">Reference proteome</keyword>
<evidence type="ECO:0000256" key="6">
    <source>
        <dbReference type="ARBA" id="ARBA00015850"/>
    </source>
</evidence>
<gene>
    <name evidence="19" type="primary">cobS</name>
    <name evidence="20" type="ORF">J2X05_003922</name>
</gene>
<reference evidence="20 21" key="1">
    <citation type="submission" date="2023-07" db="EMBL/GenBank/DDBJ databases">
        <title>Sorghum-associated microbial communities from plants grown in Nebraska, USA.</title>
        <authorList>
            <person name="Schachtman D."/>
        </authorList>
    </citation>
    <scope>NUCLEOTIDE SEQUENCE [LARGE SCALE GENOMIC DNA]</scope>
    <source>
        <strain evidence="20 21">BE190</strain>
    </source>
</reference>
<dbReference type="PANTHER" id="PTHR34148">
    <property type="entry name" value="ADENOSYLCOBINAMIDE-GDP RIBAZOLETRANSFERASE"/>
    <property type="match status" value="1"/>
</dbReference>
<dbReference type="NCBIfam" id="TIGR00317">
    <property type="entry name" value="cobS"/>
    <property type="match status" value="1"/>
</dbReference>
<evidence type="ECO:0000256" key="2">
    <source>
        <dbReference type="ARBA" id="ARBA00004651"/>
    </source>
</evidence>
<dbReference type="HAMAP" id="MF_00719">
    <property type="entry name" value="CobS"/>
    <property type="match status" value="1"/>
</dbReference>
<keyword evidence="11 19" id="KW-0460">Magnesium</keyword>
<evidence type="ECO:0000256" key="13">
    <source>
        <dbReference type="ARBA" id="ARBA00023136"/>
    </source>
</evidence>
<dbReference type="EMBL" id="JAVDVX010000008">
    <property type="protein sequence ID" value="MDR7091884.1"/>
    <property type="molecule type" value="Genomic_DNA"/>
</dbReference>
<comment type="pathway">
    <text evidence="3 19">Cofactor biosynthesis; adenosylcobalamin biosynthesis; adenosylcobalamin from cob(II)yrinate a,c-diamide: step 7/7.</text>
</comment>
<dbReference type="RefSeq" id="WP_310075658.1">
    <property type="nucleotide sequence ID" value="NZ_JAVDVX010000008.1"/>
</dbReference>
<dbReference type="Pfam" id="PF02654">
    <property type="entry name" value="CobS"/>
    <property type="match status" value="1"/>
</dbReference>
<evidence type="ECO:0000256" key="5">
    <source>
        <dbReference type="ARBA" id="ARBA00013200"/>
    </source>
</evidence>
<evidence type="ECO:0000256" key="10">
    <source>
        <dbReference type="ARBA" id="ARBA00022692"/>
    </source>
</evidence>
<dbReference type="Proteomes" id="UP001253595">
    <property type="component" value="Unassembled WGS sequence"/>
</dbReference>
<evidence type="ECO:0000256" key="9">
    <source>
        <dbReference type="ARBA" id="ARBA00022679"/>
    </source>
</evidence>
<evidence type="ECO:0000256" key="8">
    <source>
        <dbReference type="ARBA" id="ARBA00022573"/>
    </source>
</evidence>
<dbReference type="EC" id="2.7.8.26" evidence="5 19"/>
<evidence type="ECO:0000256" key="14">
    <source>
        <dbReference type="ARBA" id="ARBA00025228"/>
    </source>
</evidence>
<feature type="transmembrane region" description="Helical" evidence="19">
    <location>
        <begin position="63"/>
        <end position="81"/>
    </location>
</feature>
<feature type="transmembrane region" description="Helical" evidence="19">
    <location>
        <begin position="110"/>
        <end position="128"/>
    </location>
</feature>
<evidence type="ECO:0000256" key="3">
    <source>
        <dbReference type="ARBA" id="ARBA00004663"/>
    </source>
</evidence>
<evidence type="ECO:0000256" key="18">
    <source>
        <dbReference type="ARBA" id="ARBA00049504"/>
    </source>
</evidence>
<evidence type="ECO:0000313" key="21">
    <source>
        <dbReference type="Proteomes" id="UP001253595"/>
    </source>
</evidence>
<proteinExistence type="inferred from homology"/>
<evidence type="ECO:0000256" key="19">
    <source>
        <dbReference type="HAMAP-Rule" id="MF_00719"/>
    </source>
</evidence>
<feature type="transmembrane region" description="Helical" evidence="19">
    <location>
        <begin position="135"/>
        <end position="160"/>
    </location>
</feature>
<evidence type="ECO:0000256" key="7">
    <source>
        <dbReference type="ARBA" id="ARBA00022475"/>
    </source>
</evidence>
<evidence type="ECO:0000256" key="17">
    <source>
        <dbReference type="ARBA" id="ARBA00048623"/>
    </source>
</evidence>
<evidence type="ECO:0000256" key="11">
    <source>
        <dbReference type="ARBA" id="ARBA00022842"/>
    </source>
</evidence>
<evidence type="ECO:0000256" key="16">
    <source>
        <dbReference type="ARBA" id="ARBA00032853"/>
    </source>
</evidence>